<dbReference type="RefSeq" id="WP_189150334.1">
    <property type="nucleotide sequence ID" value="NZ_BAABER010000005.1"/>
</dbReference>
<dbReference type="InterPro" id="IPR007315">
    <property type="entry name" value="PIG-V/Gpi18"/>
</dbReference>
<keyword evidence="13" id="KW-1185">Reference proteome</keyword>
<evidence type="ECO:0000256" key="4">
    <source>
        <dbReference type="ARBA" id="ARBA00022676"/>
    </source>
</evidence>
<comment type="subcellular location">
    <subcellularLocation>
        <location evidence="1">Endoplasmic reticulum membrane</location>
        <topology evidence="1">Multi-pass membrane protein</topology>
    </subcellularLocation>
</comment>
<keyword evidence="4" id="KW-0328">Glycosyltransferase</keyword>
<feature type="transmembrane region" description="Helical" evidence="11">
    <location>
        <begin position="356"/>
        <end position="373"/>
    </location>
</feature>
<sequence>MSSTVTRPKPAPTATTTAPPARRPFPALPALLTRRILRAFRHAAPALLAYTAVRVTGLLLLSLWAHRQHHGVWPILATQWDADWYLGIADHGYPRTLGTAHDAGSLAFFPLYPALVKALAVLTPGTRASTGLALAVVASLVAAWGVFAVGERLHDRRTGILLATLWAAFPVGAVQWMGYTESLFTALAAWSLHAVLTGRWLWAASLAVFAGLTRPTGVAVAAAVSLTALVTLLLRRRSPSLRVLTAAVLAPLGWLGYVGWVGLRLGRWDGYLVVQRLWRQDLDGGALTLRRMRELLMYDSTPELFLVMVTAVLLGAACLFVLSVRDRQPLPLLVFTGVLLAIVLGSGGVYYPRARFLVPAFPLLLPLAVHLARASRSFRACAITAAVALSAYCGAYMLLVWPSAP</sequence>
<feature type="transmembrane region" description="Helical" evidence="11">
    <location>
        <begin position="304"/>
        <end position="323"/>
    </location>
</feature>
<feature type="transmembrane region" description="Helical" evidence="11">
    <location>
        <begin position="216"/>
        <end position="234"/>
    </location>
</feature>
<evidence type="ECO:0000313" key="12">
    <source>
        <dbReference type="EMBL" id="GGJ53202.1"/>
    </source>
</evidence>
<feature type="transmembrane region" description="Helical" evidence="11">
    <location>
        <begin position="159"/>
        <end position="179"/>
    </location>
</feature>
<evidence type="ECO:0000313" key="13">
    <source>
        <dbReference type="Proteomes" id="UP000625682"/>
    </source>
</evidence>
<keyword evidence="6 11" id="KW-0812">Transmembrane</keyword>
<dbReference type="GO" id="GO:0016020">
    <property type="term" value="C:membrane"/>
    <property type="evidence" value="ECO:0007669"/>
    <property type="project" value="GOC"/>
</dbReference>
<dbReference type="Proteomes" id="UP000625682">
    <property type="component" value="Unassembled WGS sequence"/>
</dbReference>
<accession>A0A917P1Q9</accession>
<dbReference type="EMBL" id="BMMU01000022">
    <property type="protein sequence ID" value="GGJ53202.1"/>
    <property type="molecule type" value="Genomic_DNA"/>
</dbReference>
<evidence type="ECO:0000256" key="10">
    <source>
        <dbReference type="SAM" id="MobiDB-lite"/>
    </source>
</evidence>
<reference evidence="12" key="2">
    <citation type="submission" date="2020-09" db="EMBL/GenBank/DDBJ databases">
        <authorList>
            <person name="Sun Q."/>
            <person name="Zhou Y."/>
        </authorList>
    </citation>
    <scope>NUCLEOTIDE SEQUENCE</scope>
    <source>
        <strain evidence="12">CGMCC 4.7272</strain>
    </source>
</reference>
<evidence type="ECO:0000256" key="6">
    <source>
        <dbReference type="ARBA" id="ARBA00022692"/>
    </source>
</evidence>
<feature type="transmembrane region" description="Helical" evidence="11">
    <location>
        <begin position="330"/>
        <end position="350"/>
    </location>
</feature>
<feature type="transmembrane region" description="Helical" evidence="11">
    <location>
        <begin position="241"/>
        <end position="263"/>
    </location>
</feature>
<proteinExistence type="predicted"/>
<evidence type="ECO:0000256" key="8">
    <source>
        <dbReference type="ARBA" id="ARBA00022989"/>
    </source>
</evidence>
<evidence type="ECO:0000256" key="1">
    <source>
        <dbReference type="ARBA" id="ARBA00004477"/>
    </source>
</evidence>
<reference evidence="12" key="1">
    <citation type="journal article" date="2014" name="Int. J. Syst. Evol. Microbiol.">
        <title>Complete genome sequence of Corynebacterium casei LMG S-19264T (=DSM 44701T), isolated from a smear-ripened cheese.</title>
        <authorList>
            <consortium name="US DOE Joint Genome Institute (JGI-PGF)"/>
            <person name="Walter F."/>
            <person name="Albersmeier A."/>
            <person name="Kalinowski J."/>
            <person name="Ruckert C."/>
        </authorList>
    </citation>
    <scope>NUCLEOTIDE SEQUENCE</scope>
    <source>
        <strain evidence="12">CGMCC 4.7272</strain>
    </source>
</reference>
<feature type="region of interest" description="Disordered" evidence="10">
    <location>
        <begin position="1"/>
        <end position="22"/>
    </location>
</feature>
<dbReference type="GO" id="GO:0006506">
    <property type="term" value="P:GPI anchor biosynthetic process"/>
    <property type="evidence" value="ECO:0007669"/>
    <property type="project" value="UniProtKB-KW"/>
</dbReference>
<evidence type="ECO:0000256" key="7">
    <source>
        <dbReference type="ARBA" id="ARBA00022824"/>
    </source>
</evidence>
<dbReference type="GO" id="GO:0004376">
    <property type="term" value="F:GPI mannosyltransferase activity"/>
    <property type="evidence" value="ECO:0007669"/>
    <property type="project" value="InterPro"/>
</dbReference>
<evidence type="ECO:0000256" key="11">
    <source>
        <dbReference type="SAM" id="Phobius"/>
    </source>
</evidence>
<evidence type="ECO:0000256" key="3">
    <source>
        <dbReference type="ARBA" id="ARBA00022502"/>
    </source>
</evidence>
<dbReference type="PANTHER" id="PTHR12468:SF2">
    <property type="entry name" value="GPI MANNOSYLTRANSFERASE 2"/>
    <property type="match status" value="1"/>
</dbReference>
<feature type="compositionally biased region" description="Low complexity" evidence="10">
    <location>
        <begin position="1"/>
        <end position="20"/>
    </location>
</feature>
<dbReference type="AlphaFoldDB" id="A0A917P1Q9"/>
<keyword evidence="5" id="KW-0808">Transferase</keyword>
<dbReference type="GO" id="GO:0000009">
    <property type="term" value="F:alpha-1,6-mannosyltransferase activity"/>
    <property type="evidence" value="ECO:0007669"/>
    <property type="project" value="InterPro"/>
</dbReference>
<name>A0A917P1Q9_9ACTN</name>
<keyword evidence="3" id="KW-0337">GPI-anchor biosynthesis</keyword>
<gene>
    <name evidence="12" type="ORF">GCM10012282_57800</name>
</gene>
<keyword evidence="7" id="KW-0256">Endoplasmic reticulum</keyword>
<evidence type="ECO:0000256" key="2">
    <source>
        <dbReference type="ARBA" id="ARBA00004687"/>
    </source>
</evidence>
<protein>
    <submittedName>
        <fullName evidence="12">Membrane protein</fullName>
    </submittedName>
</protein>
<comment type="pathway">
    <text evidence="2">Glycolipid biosynthesis; glycosylphosphatidylinositol-anchor biosynthesis.</text>
</comment>
<feature type="transmembrane region" description="Helical" evidence="11">
    <location>
        <begin position="380"/>
        <end position="401"/>
    </location>
</feature>
<organism evidence="12 13">
    <name type="scientific">Streptomyces lacrimifluminis</name>
    <dbReference type="NCBI Taxonomy" id="1500077"/>
    <lineage>
        <taxon>Bacteria</taxon>
        <taxon>Bacillati</taxon>
        <taxon>Actinomycetota</taxon>
        <taxon>Actinomycetes</taxon>
        <taxon>Kitasatosporales</taxon>
        <taxon>Streptomycetaceae</taxon>
        <taxon>Streptomyces</taxon>
    </lineage>
</organism>
<keyword evidence="8 11" id="KW-1133">Transmembrane helix</keyword>
<evidence type="ECO:0000256" key="9">
    <source>
        <dbReference type="ARBA" id="ARBA00023136"/>
    </source>
</evidence>
<dbReference type="PANTHER" id="PTHR12468">
    <property type="entry name" value="GPI MANNOSYLTRANSFERASE 2"/>
    <property type="match status" value="1"/>
</dbReference>
<feature type="transmembrane region" description="Helical" evidence="11">
    <location>
        <begin position="43"/>
        <end position="65"/>
    </location>
</feature>
<evidence type="ECO:0000256" key="5">
    <source>
        <dbReference type="ARBA" id="ARBA00022679"/>
    </source>
</evidence>
<feature type="transmembrane region" description="Helical" evidence="11">
    <location>
        <begin position="129"/>
        <end position="147"/>
    </location>
</feature>
<comment type="caution">
    <text evidence="12">The sequence shown here is derived from an EMBL/GenBank/DDBJ whole genome shotgun (WGS) entry which is preliminary data.</text>
</comment>
<keyword evidence="9 11" id="KW-0472">Membrane</keyword>